<dbReference type="InterPro" id="IPR003841">
    <property type="entry name" value="Na/Pi_transpt"/>
</dbReference>
<dbReference type="GO" id="GO:0005886">
    <property type="term" value="C:plasma membrane"/>
    <property type="evidence" value="ECO:0007669"/>
    <property type="project" value="UniProtKB-SubCell"/>
</dbReference>
<dbReference type="GO" id="GO:0044341">
    <property type="term" value="P:sodium-dependent phosphate transport"/>
    <property type="evidence" value="ECO:0007669"/>
    <property type="project" value="InterPro"/>
</dbReference>
<evidence type="ECO:0000256" key="5">
    <source>
        <dbReference type="ARBA" id="ARBA00023136"/>
    </source>
</evidence>
<evidence type="ECO:0000256" key="6">
    <source>
        <dbReference type="SAM" id="Phobius"/>
    </source>
</evidence>
<keyword evidence="2" id="KW-1003">Cell membrane</keyword>
<feature type="transmembrane region" description="Helical" evidence="6">
    <location>
        <begin position="164"/>
        <end position="186"/>
    </location>
</feature>
<dbReference type="PANTHER" id="PTHR10010:SF46">
    <property type="entry name" value="SODIUM-DEPENDENT PHOSPHATE TRANSPORT PROTEIN 2B"/>
    <property type="match status" value="1"/>
</dbReference>
<dbReference type="PANTHER" id="PTHR10010">
    <property type="entry name" value="SOLUTE CARRIER FAMILY 34 SODIUM PHOSPHATE , MEMBER 2-RELATED"/>
    <property type="match status" value="1"/>
</dbReference>
<evidence type="ECO:0000256" key="3">
    <source>
        <dbReference type="ARBA" id="ARBA00022692"/>
    </source>
</evidence>
<feature type="transmembrane region" description="Helical" evidence="6">
    <location>
        <begin position="285"/>
        <end position="306"/>
    </location>
</feature>
<accession>A0A938XQX1</accession>
<gene>
    <name evidence="7" type="ORF">JOC47_002760</name>
</gene>
<comment type="caution">
    <text evidence="7">The sequence shown here is derived from an EMBL/GenBank/DDBJ whole genome shotgun (WGS) entry which is preliminary data.</text>
</comment>
<dbReference type="NCBIfam" id="NF037997">
    <property type="entry name" value="Na_Pi_symport"/>
    <property type="match status" value="1"/>
</dbReference>
<organism evidence="7 8">
    <name type="scientific">Halanaerobacter jeridensis</name>
    <dbReference type="NCBI Taxonomy" id="706427"/>
    <lineage>
        <taxon>Bacteria</taxon>
        <taxon>Bacillati</taxon>
        <taxon>Bacillota</taxon>
        <taxon>Clostridia</taxon>
        <taxon>Halanaerobiales</taxon>
        <taxon>Halobacteroidaceae</taxon>
        <taxon>Halanaerobacter</taxon>
    </lineage>
</organism>
<keyword evidence="3 6" id="KW-0812">Transmembrane</keyword>
<proteinExistence type="predicted"/>
<name>A0A938XQX1_9FIRM</name>
<keyword evidence="4 6" id="KW-1133">Transmembrane helix</keyword>
<comment type="subcellular location">
    <subcellularLocation>
        <location evidence="1">Cell membrane</location>
        <topology evidence="1">Multi-pass membrane protein</topology>
    </subcellularLocation>
</comment>
<dbReference type="EMBL" id="JAFBDQ010000019">
    <property type="protein sequence ID" value="MBM7557892.1"/>
    <property type="molecule type" value="Genomic_DNA"/>
</dbReference>
<evidence type="ECO:0000256" key="2">
    <source>
        <dbReference type="ARBA" id="ARBA00022475"/>
    </source>
</evidence>
<dbReference type="AlphaFoldDB" id="A0A938XQX1"/>
<sequence>MLKALMQCCGGLALFLWGLQKIKTNFQSVVSSKAKEVVSILTLNFGVAMITGLLITMLIQSSSAAIIIIISLVNLKLLDFNQAVGLIAGVNVGTTVTVQLISFNLTNHLGIFLGSGLFFYVLYYVTDLRCAKYFGQGLSSFSILLLGLELLSGSLVGLEENLLFINLIVSLATWPLLGLIVGLITTSIVQSSSAVTALVVALAKQRLIILEAAIAIALGSNIGTCVTAFLAGVGGSRDAKLSAWAHLYFNLVGVIIFLPLLPYFTHLIQSFSLDLSRQIANAHTLFNLLTAVVIFVFRNKFIALVYKLHSQEGRKEKLKCRNC</sequence>
<keyword evidence="8" id="KW-1185">Reference proteome</keyword>
<reference evidence="7" key="1">
    <citation type="submission" date="2021-01" db="EMBL/GenBank/DDBJ databases">
        <title>Genomic Encyclopedia of Type Strains, Phase IV (KMG-IV): sequencing the most valuable type-strain genomes for metagenomic binning, comparative biology and taxonomic classification.</title>
        <authorList>
            <person name="Goeker M."/>
        </authorList>
    </citation>
    <scope>NUCLEOTIDE SEQUENCE</scope>
    <source>
        <strain evidence="7">DSM 23230</strain>
    </source>
</reference>
<feature type="transmembrane region" description="Helical" evidence="6">
    <location>
        <begin position="243"/>
        <end position="264"/>
    </location>
</feature>
<feature type="transmembrane region" description="Helical" evidence="6">
    <location>
        <begin position="45"/>
        <end position="72"/>
    </location>
</feature>
<keyword evidence="5 6" id="KW-0472">Membrane</keyword>
<feature type="transmembrane region" description="Helical" evidence="6">
    <location>
        <begin position="109"/>
        <end position="126"/>
    </location>
</feature>
<dbReference type="Proteomes" id="UP000774000">
    <property type="component" value="Unassembled WGS sequence"/>
</dbReference>
<feature type="transmembrane region" description="Helical" evidence="6">
    <location>
        <begin position="138"/>
        <end position="158"/>
    </location>
</feature>
<evidence type="ECO:0000313" key="7">
    <source>
        <dbReference type="EMBL" id="MBM7557892.1"/>
    </source>
</evidence>
<dbReference type="Pfam" id="PF02690">
    <property type="entry name" value="Na_Pi_cotrans"/>
    <property type="match status" value="2"/>
</dbReference>
<dbReference type="RefSeq" id="WP_204702766.1">
    <property type="nucleotide sequence ID" value="NZ_JAFBDQ010000019.1"/>
</dbReference>
<evidence type="ECO:0000313" key="8">
    <source>
        <dbReference type="Proteomes" id="UP000774000"/>
    </source>
</evidence>
<evidence type="ECO:0000256" key="1">
    <source>
        <dbReference type="ARBA" id="ARBA00004651"/>
    </source>
</evidence>
<evidence type="ECO:0000256" key="4">
    <source>
        <dbReference type="ARBA" id="ARBA00022989"/>
    </source>
</evidence>
<dbReference type="GO" id="GO:0005436">
    <property type="term" value="F:sodium:phosphate symporter activity"/>
    <property type="evidence" value="ECO:0007669"/>
    <property type="project" value="InterPro"/>
</dbReference>
<feature type="transmembrane region" description="Helical" evidence="6">
    <location>
        <begin position="207"/>
        <end position="231"/>
    </location>
</feature>
<protein>
    <submittedName>
        <fullName evidence="7">Phosphate:Na+ symporter</fullName>
    </submittedName>
</protein>